<comment type="caution">
    <text evidence="1">The sequence shown here is derived from an EMBL/GenBank/DDBJ whole genome shotgun (WGS) entry which is preliminary data.</text>
</comment>
<evidence type="ECO:0000313" key="2">
    <source>
        <dbReference type="Proteomes" id="UP000738517"/>
    </source>
</evidence>
<keyword evidence="2" id="KW-1185">Reference proteome</keyword>
<protein>
    <submittedName>
        <fullName evidence="1">Uncharacterized protein</fullName>
    </submittedName>
</protein>
<proteinExistence type="predicted"/>
<gene>
    <name evidence="1" type="ORF">EIZ48_28150</name>
</gene>
<dbReference type="Proteomes" id="UP000738517">
    <property type="component" value="Unassembled WGS sequence"/>
</dbReference>
<sequence>MIELKLGIHDQNLKGMSVEEYIDNTLDGLIGFFSPIGAKFFTGKIDYPLESVIALSKFNAEDLVLTTKSYYKDRVFTSYIRAVDSEPVYLRKETVEGDIEPFTLIISGCEKAKTIPGISNSVLERICKFGGALDSGL</sequence>
<name>A0ABW9YRC3_9GAMM</name>
<reference evidence="1 2" key="1">
    <citation type="journal article" date="2017" name="Int. J. Syst. Evol. Microbiol.">
        <title>Photobacterium alginatilyticum sp. nov., a marine bacterium isolated from bottom seawater.</title>
        <authorList>
            <person name="Wang X."/>
            <person name="Wang Y."/>
            <person name="Yang X."/>
            <person name="Sun H."/>
            <person name="Li B."/>
            <person name="Zhang X.H."/>
        </authorList>
    </citation>
    <scope>NUCLEOTIDE SEQUENCE [LARGE SCALE GENOMIC DNA]</scope>
    <source>
        <strain evidence="1 2">P03D4</strain>
    </source>
</reference>
<dbReference type="EMBL" id="RSEJ01000091">
    <property type="protein sequence ID" value="NBI56345.1"/>
    <property type="molecule type" value="Genomic_DNA"/>
</dbReference>
<dbReference type="RefSeq" id="WP_160658661.1">
    <property type="nucleotide sequence ID" value="NZ_RSEJ01000091.1"/>
</dbReference>
<evidence type="ECO:0000313" key="1">
    <source>
        <dbReference type="EMBL" id="NBI56345.1"/>
    </source>
</evidence>
<accession>A0ABW9YRC3</accession>
<organism evidence="1 2">
    <name type="scientific">Photobacterium alginatilyticum</name>
    <dbReference type="NCBI Taxonomy" id="1775171"/>
    <lineage>
        <taxon>Bacteria</taxon>
        <taxon>Pseudomonadati</taxon>
        <taxon>Pseudomonadota</taxon>
        <taxon>Gammaproteobacteria</taxon>
        <taxon>Vibrionales</taxon>
        <taxon>Vibrionaceae</taxon>
        <taxon>Photobacterium</taxon>
    </lineage>
</organism>